<comment type="caution">
    <text evidence="1">The sequence shown here is derived from an EMBL/GenBank/DDBJ whole genome shotgun (WGS) entry which is preliminary data.</text>
</comment>
<proteinExistence type="predicted"/>
<name>A0ABP8DMX7_9ACTN</name>
<evidence type="ECO:0000313" key="2">
    <source>
        <dbReference type="Proteomes" id="UP001500620"/>
    </source>
</evidence>
<accession>A0ABP8DMX7</accession>
<sequence>MRPTITSETAPGHDNEDFAVVTANVAILLDGAGLSGVDDGGCIHGVAWYVRQLGAQLLIRLLDESEPDLPVVLADAIGSVADAHRGTCDLEHPGTPSSTVIIVHEAAGVLGYLVLADSVLIIDTGEEPIVISDTREAAVGRQYRAAMDALVGGTPEHNEARRSYVERLRQHRNQPDGFWVAASAPEAAQHGLTGRLPSSRLRSVLLLSDGASRLVDRFGLWSWGKLVEVATTHGGESVLQAVRTAEREDAAGERWPRGKIFDDATIVVCDRFCSPIGTGETAR</sequence>
<protein>
    <submittedName>
        <fullName evidence="1">Protein phosphatase 2C domain-containing protein</fullName>
    </submittedName>
</protein>
<reference evidence="2" key="1">
    <citation type="journal article" date="2019" name="Int. J. Syst. Evol. Microbiol.">
        <title>The Global Catalogue of Microorganisms (GCM) 10K type strain sequencing project: providing services to taxonomists for standard genome sequencing and annotation.</title>
        <authorList>
            <consortium name="The Broad Institute Genomics Platform"/>
            <consortium name="The Broad Institute Genome Sequencing Center for Infectious Disease"/>
            <person name="Wu L."/>
            <person name="Ma J."/>
        </authorList>
    </citation>
    <scope>NUCLEOTIDE SEQUENCE [LARGE SCALE GENOMIC DNA]</scope>
    <source>
        <strain evidence="2">JCM 17441</strain>
    </source>
</reference>
<dbReference type="RefSeq" id="WP_345136800.1">
    <property type="nucleotide sequence ID" value="NZ_BAABAT010000037.1"/>
</dbReference>
<evidence type="ECO:0000313" key="1">
    <source>
        <dbReference type="EMBL" id="GAA4259878.1"/>
    </source>
</evidence>
<gene>
    <name evidence="1" type="ORF">GCM10022255_086360</name>
</gene>
<organism evidence="1 2">
    <name type="scientific">Dactylosporangium darangshiense</name>
    <dbReference type="NCBI Taxonomy" id="579108"/>
    <lineage>
        <taxon>Bacteria</taxon>
        <taxon>Bacillati</taxon>
        <taxon>Actinomycetota</taxon>
        <taxon>Actinomycetes</taxon>
        <taxon>Micromonosporales</taxon>
        <taxon>Micromonosporaceae</taxon>
        <taxon>Dactylosporangium</taxon>
    </lineage>
</organism>
<keyword evidence="2" id="KW-1185">Reference proteome</keyword>
<dbReference type="EMBL" id="BAABAT010000037">
    <property type="protein sequence ID" value="GAA4259878.1"/>
    <property type="molecule type" value="Genomic_DNA"/>
</dbReference>
<dbReference type="Proteomes" id="UP001500620">
    <property type="component" value="Unassembled WGS sequence"/>
</dbReference>